<dbReference type="GO" id="GO:0015562">
    <property type="term" value="F:efflux transmembrane transporter activity"/>
    <property type="evidence" value="ECO:0007669"/>
    <property type="project" value="InterPro"/>
</dbReference>
<comment type="similarity">
    <text evidence="1">Belongs to the outer membrane factor (OMF) (TC 1.B.17) family.</text>
</comment>
<feature type="coiled-coil region" evidence="2">
    <location>
        <begin position="141"/>
        <end position="168"/>
    </location>
</feature>
<dbReference type="InterPro" id="IPR010131">
    <property type="entry name" value="MdtP/NodT-like"/>
</dbReference>
<sequence>MTLQQAIQTAVQNNKDLQTARYVVNIAKARLIQAGMSPNPRLSFSGYDAIFTNQPDEYELGVGFTQDFPVAGRIARQKDVAKVDVVRARAEIQQAKLRLSSQVAEVFYRILVLDSQIRLRDQLMQVDRELLDASRNRFQVAEVSELDVNTAQLELERLRQERILLKAQRSRISIRLKQLLGLGADKTLELDETLPSVPALPSLAEEQRRALILRPDLQSAQLAIERSRAQFDLAKAQRWEDWTAGLGVFSGQTVFPNGLSTGTDVGPSFVLTIPLPLWNKNQGRIAEAVAMNRQASAEVRALTLQVQNEVAGAYSETERLLIAVDRYRNGMLKLSDRNMLLAQQAYMTGQASILTAVQAQRQHGDQHIAYLNTMGQYLQAWVALRRAVGEYLESLNRPENHDSGRGERIHE</sequence>
<evidence type="ECO:0000256" key="1">
    <source>
        <dbReference type="ARBA" id="ARBA00007613"/>
    </source>
</evidence>
<organism evidence="3 4">
    <name type="scientific">Leptospirillum ferriphilum</name>
    <dbReference type="NCBI Taxonomy" id="178606"/>
    <lineage>
        <taxon>Bacteria</taxon>
        <taxon>Pseudomonadati</taxon>
        <taxon>Nitrospirota</taxon>
        <taxon>Nitrospiria</taxon>
        <taxon>Nitrospirales</taxon>
        <taxon>Nitrospiraceae</taxon>
        <taxon>Leptospirillum</taxon>
    </lineage>
</organism>
<evidence type="ECO:0000313" key="4">
    <source>
        <dbReference type="Proteomes" id="UP000029452"/>
    </source>
</evidence>
<accession>A0A094X617</accession>
<name>A0A094X617_9BACT</name>
<dbReference type="AlphaFoldDB" id="A0A094X617"/>
<proteinExistence type="inferred from homology"/>
<gene>
    <name evidence="3" type="ORF">LptCag_0605</name>
</gene>
<dbReference type="Pfam" id="PF02321">
    <property type="entry name" value="OEP"/>
    <property type="match status" value="2"/>
</dbReference>
<dbReference type="EMBL" id="JPGK01000004">
    <property type="protein sequence ID" value="KGA93979.1"/>
    <property type="molecule type" value="Genomic_DNA"/>
</dbReference>
<dbReference type="InterPro" id="IPR003423">
    <property type="entry name" value="OMP_efflux"/>
</dbReference>
<evidence type="ECO:0000256" key="2">
    <source>
        <dbReference type="SAM" id="Coils"/>
    </source>
</evidence>
<keyword evidence="2" id="KW-0175">Coiled coil</keyword>
<reference evidence="3 4" key="1">
    <citation type="submission" date="2014-06" db="EMBL/GenBank/DDBJ databases">
        <title>Draft genome sequence of iron oxidizing acidophile Leptospirillum ferriphilum DSM14647.</title>
        <authorList>
            <person name="Cardenas J.P."/>
            <person name="Lazcano M."/>
            <person name="Ossandon F.J."/>
            <person name="Corbett M."/>
            <person name="Holmes D.S."/>
            <person name="Watkin E."/>
        </authorList>
    </citation>
    <scope>NUCLEOTIDE SEQUENCE [LARGE SCALE GENOMIC DNA]</scope>
    <source>
        <strain evidence="3 4">DSM 14647</strain>
    </source>
</reference>
<dbReference type="PANTHER" id="PTHR30203">
    <property type="entry name" value="OUTER MEMBRANE CATION EFFLUX PROTEIN"/>
    <property type="match status" value="1"/>
</dbReference>
<dbReference type="PATRIC" id="fig|178606.4.peg.1136"/>
<dbReference type="RefSeq" id="WP_023525923.1">
    <property type="nucleotide sequence ID" value="NZ_JPGK01000004.1"/>
</dbReference>
<dbReference type="SUPFAM" id="SSF56954">
    <property type="entry name" value="Outer membrane efflux proteins (OEP)"/>
    <property type="match status" value="1"/>
</dbReference>
<dbReference type="Gene3D" id="1.20.1600.10">
    <property type="entry name" value="Outer membrane efflux proteins (OEP)"/>
    <property type="match status" value="1"/>
</dbReference>
<dbReference type="Proteomes" id="UP000029452">
    <property type="component" value="Unassembled WGS sequence"/>
</dbReference>
<evidence type="ECO:0000313" key="3">
    <source>
        <dbReference type="EMBL" id="KGA93979.1"/>
    </source>
</evidence>
<dbReference type="PANTHER" id="PTHR30203:SF24">
    <property type="entry name" value="BLR4935 PROTEIN"/>
    <property type="match status" value="1"/>
</dbReference>
<comment type="caution">
    <text evidence="3">The sequence shown here is derived from an EMBL/GenBank/DDBJ whole genome shotgun (WGS) entry which is preliminary data.</text>
</comment>
<protein>
    <submittedName>
        <fullName evidence="3">Chemiosmotic efflux system C protein C</fullName>
    </submittedName>
</protein>